<accession>A0A0F9PPD9</accession>
<sequence>MAELPIEIEIQRVMNLVKGFGWEKTKEEIQGKIISITIEKKIMGDNLSEGVVVPS</sequence>
<evidence type="ECO:0000313" key="1">
    <source>
        <dbReference type="EMBL" id="KKN32044.1"/>
    </source>
</evidence>
<protein>
    <submittedName>
        <fullName evidence="1">Uncharacterized protein</fullName>
    </submittedName>
</protein>
<gene>
    <name evidence="1" type="ORF">LCGC14_0817680</name>
</gene>
<dbReference type="EMBL" id="LAZR01002280">
    <property type="protein sequence ID" value="KKN32044.1"/>
    <property type="molecule type" value="Genomic_DNA"/>
</dbReference>
<name>A0A0F9PPD9_9ZZZZ</name>
<reference evidence="1" key="1">
    <citation type="journal article" date="2015" name="Nature">
        <title>Complex archaea that bridge the gap between prokaryotes and eukaryotes.</title>
        <authorList>
            <person name="Spang A."/>
            <person name="Saw J.H."/>
            <person name="Jorgensen S.L."/>
            <person name="Zaremba-Niedzwiedzka K."/>
            <person name="Martijn J."/>
            <person name="Lind A.E."/>
            <person name="van Eijk R."/>
            <person name="Schleper C."/>
            <person name="Guy L."/>
            <person name="Ettema T.J."/>
        </authorList>
    </citation>
    <scope>NUCLEOTIDE SEQUENCE</scope>
</reference>
<comment type="caution">
    <text evidence="1">The sequence shown here is derived from an EMBL/GenBank/DDBJ whole genome shotgun (WGS) entry which is preliminary data.</text>
</comment>
<proteinExistence type="predicted"/>
<dbReference type="AlphaFoldDB" id="A0A0F9PPD9"/>
<organism evidence="1">
    <name type="scientific">marine sediment metagenome</name>
    <dbReference type="NCBI Taxonomy" id="412755"/>
    <lineage>
        <taxon>unclassified sequences</taxon>
        <taxon>metagenomes</taxon>
        <taxon>ecological metagenomes</taxon>
    </lineage>
</organism>